<feature type="transmembrane region" description="Helical" evidence="2">
    <location>
        <begin position="55"/>
        <end position="80"/>
    </location>
</feature>
<keyword evidence="2" id="KW-0812">Transmembrane</keyword>
<dbReference type="EMBL" id="JAANQT010004611">
    <property type="protein sequence ID" value="KAG1298021.1"/>
    <property type="molecule type" value="Genomic_DNA"/>
</dbReference>
<proteinExistence type="predicted"/>
<gene>
    <name evidence="3" type="ORF">G6F64_012998</name>
</gene>
<evidence type="ECO:0000256" key="1">
    <source>
        <dbReference type="SAM" id="MobiDB-lite"/>
    </source>
</evidence>
<feature type="region of interest" description="Disordered" evidence="1">
    <location>
        <begin position="182"/>
        <end position="201"/>
    </location>
</feature>
<keyword evidence="2" id="KW-1133">Transmembrane helix</keyword>
<keyword evidence="4" id="KW-1185">Reference proteome</keyword>
<evidence type="ECO:0000313" key="4">
    <source>
        <dbReference type="Proteomes" id="UP000716291"/>
    </source>
</evidence>
<dbReference type="AlphaFoldDB" id="A0A9P6WWT0"/>
<feature type="transmembrane region" description="Helical" evidence="2">
    <location>
        <begin position="100"/>
        <end position="119"/>
    </location>
</feature>
<feature type="compositionally biased region" description="Polar residues" evidence="1">
    <location>
        <begin position="188"/>
        <end position="201"/>
    </location>
</feature>
<evidence type="ECO:0000313" key="3">
    <source>
        <dbReference type="EMBL" id="KAG1298021.1"/>
    </source>
</evidence>
<protein>
    <submittedName>
        <fullName evidence="3">Uncharacterized protein</fullName>
    </submittedName>
</protein>
<sequence>MLPNYASSSLINHLFTANFILYFVGAGLSFLLWLASLPSLCAAGRRMKRGRRACAGLMALLTGFTFLVMLAALILGLVLVISSVKAIGQTSDAWQGHAGIAVWFTIGSVVSLFLAFLCYTMRSCLKTQNVHPAKRKYQPFDLPAHQPTHQQNTPQMPHSYDHQPLNNQYQTTNQTSHYPMANPIHTGQVDSSTEHYPSSLSQQYSPNLNMQYLSPIYNSGAPQRT</sequence>
<feature type="transmembrane region" description="Helical" evidence="2">
    <location>
        <begin position="20"/>
        <end position="43"/>
    </location>
</feature>
<dbReference type="Proteomes" id="UP000716291">
    <property type="component" value="Unassembled WGS sequence"/>
</dbReference>
<reference evidence="3" key="1">
    <citation type="journal article" date="2020" name="Microb. Genom.">
        <title>Genetic diversity of clinical and environmental Mucorales isolates obtained from an investigation of mucormycosis cases among solid organ transplant recipients.</title>
        <authorList>
            <person name="Nguyen M.H."/>
            <person name="Kaul D."/>
            <person name="Muto C."/>
            <person name="Cheng S.J."/>
            <person name="Richter R.A."/>
            <person name="Bruno V.M."/>
            <person name="Liu G."/>
            <person name="Beyhan S."/>
            <person name="Sundermann A.J."/>
            <person name="Mounaud S."/>
            <person name="Pasculle A.W."/>
            <person name="Nierman W.C."/>
            <person name="Driscoll E."/>
            <person name="Cumbie R."/>
            <person name="Clancy C.J."/>
            <person name="Dupont C.L."/>
        </authorList>
    </citation>
    <scope>NUCLEOTIDE SEQUENCE</scope>
    <source>
        <strain evidence="3">GL11</strain>
    </source>
</reference>
<keyword evidence="2" id="KW-0472">Membrane</keyword>
<organism evidence="3 4">
    <name type="scientific">Rhizopus oryzae</name>
    <name type="common">Mucormycosis agent</name>
    <name type="synonym">Rhizopus arrhizus var. delemar</name>
    <dbReference type="NCBI Taxonomy" id="64495"/>
    <lineage>
        <taxon>Eukaryota</taxon>
        <taxon>Fungi</taxon>
        <taxon>Fungi incertae sedis</taxon>
        <taxon>Mucoromycota</taxon>
        <taxon>Mucoromycotina</taxon>
        <taxon>Mucoromycetes</taxon>
        <taxon>Mucorales</taxon>
        <taxon>Mucorineae</taxon>
        <taxon>Rhizopodaceae</taxon>
        <taxon>Rhizopus</taxon>
    </lineage>
</organism>
<comment type="caution">
    <text evidence="3">The sequence shown here is derived from an EMBL/GenBank/DDBJ whole genome shotgun (WGS) entry which is preliminary data.</text>
</comment>
<evidence type="ECO:0000256" key="2">
    <source>
        <dbReference type="SAM" id="Phobius"/>
    </source>
</evidence>
<accession>A0A9P6WWT0</accession>
<name>A0A9P6WWT0_RHIOR</name>